<keyword evidence="8" id="KW-1185">Reference proteome</keyword>
<evidence type="ECO:0000256" key="2">
    <source>
        <dbReference type="ARBA" id="ARBA00023125"/>
    </source>
</evidence>
<dbReference type="PANTHER" id="PTHR35807">
    <property type="entry name" value="TRANSCRIPTIONAL REGULATOR REDD-RELATED"/>
    <property type="match status" value="1"/>
</dbReference>
<evidence type="ECO:0000256" key="1">
    <source>
        <dbReference type="ARBA" id="ARBA00005820"/>
    </source>
</evidence>
<reference evidence="7 8" key="1">
    <citation type="submission" date="2023-08" db="EMBL/GenBank/DDBJ databases">
        <title>Implementing the SeqCode for naming new Mesorhizobium species isolated from Vachellia karroo root nodules.</title>
        <authorList>
            <person name="Van Lill M."/>
        </authorList>
    </citation>
    <scope>NUCLEOTIDE SEQUENCE [LARGE SCALE GENOMIC DNA]</scope>
    <source>
        <strain evidence="7 8">VK4B</strain>
    </source>
</reference>
<comment type="similarity">
    <text evidence="1">Belongs to the AfsR/DnrI/RedD regulatory family.</text>
</comment>
<accession>A0ABU5AHP9</accession>
<evidence type="ECO:0000259" key="6">
    <source>
        <dbReference type="SMART" id="SM01043"/>
    </source>
</evidence>
<dbReference type="Gene3D" id="1.10.10.10">
    <property type="entry name" value="Winged helix-like DNA-binding domain superfamily/Winged helix DNA-binding domain"/>
    <property type="match status" value="1"/>
</dbReference>
<feature type="repeat" description="TPR" evidence="3">
    <location>
        <begin position="547"/>
        <end position="580"/>
    </location>
</feature>
<dbReference type="InterPro" id="IPR011990">
    <property type="entry name" value="TPR-like_helical_dom_sf"/>
</dbReference>
<dbReference type="PROSITE" id="PS50005">
    <property type="entry name" value="TPR"/>
    <property type="match status" value="1"/>
</dbReference>
<evidence type="ECO:0000259" key="5">
    <source>
        <dbReference type="SMART" id="SM00862"/>
    </source>
</evidence>
<organism evidence="7 8">
    <name type="scientific">Mesorhizobium abyssinicae</name>
    <dbReference type="NCBI Taxonomy" id="1209958"/>
    <lineage>
        <taxon>Bacteria</taxon>
        <taxon>Pseudomonadati</taxon>
        <taxon>Pseudomonadota</taxon>
        <taxon>Alphaproteobacteria</taxon>
        <taxon>Hyphomicrobiales</taxon>
        <taxon>Phyllobacteriaceae</taxon>
        <taxon>Mesorhizobium</taxon>
    </lineage>
</organism>
<dbReference type="InterPro" id="IPR019734">
    <property type="entry name" value="TPR_rpt"/>
</dbReference>
<dbReference type="SUPFAM" id="SSF48452">
    <property type="entry name" value="TPR-like"/>
    <property type="match status" value="2"/>
</dbReference>
<name>A0ABU5AHP9_9HYPH</name>
<sequence length="705" mass="76723">MGESVPAHDRASPTTDRGPFELCLLGGFSLRDAAGQPVELPTRKCELLLAYLAMPAGRLHGRDKLAALFWSDRDEEQARGSLRKALSSLRAALGPQALGGDRDAVTLDPAALAVDAGRLASLASNPAGIVEGAAPVWRYGEFLESRPSASAEFSDWLTFERTRCRNLAQTILEGMALRLADAGDLSQAQSVGQRLLAIDNLREESHRLLMRLYARAGERSRALAQFRGCRELLKRELGVEPSQETVRLSRQIASDAASAGDEAVRPADGPGSPAARETAPSWPTERPRGLSIAVLPFAGKSDGEQDFLANGISQDIITELSRQRDFLVIAPQSTVGYASGAGEAGIAARDLDVRYILAGSVRRGGDQLRVAVQLIDASGDRCVWAERYDRPAQDVFDLQDEVVRRIIANIDAEVRAAERESAARKRPENLDAWELFHRGMWHAYRFTRDDHQLAQGHFERALELEPGFSLPYAGLAYVCLSAVTWHFTADVGQTLGAGIAQAEKALALDAGDAFSHVVLGRLLTFVGDRPRAAHHLSMAINLSPSFAQAYFGMAQLHFWSGRPREALHHIGQAVRLNPRDPLGSMFMTLQSFCHYWLDDSAAAEAAARRATALNARETWSRLGLAAALVALGRAEEARTVIAEARRMDQGLTVASFDAVVGRCRTICASGSIQPCGRPGWVETKRPAATCCGPFFRDCRTDQNER</sequence>
<dbReference type="InterPro" id="IPR001867">
    <property type="entry name" value="OmpR/PhoB-type_DNA-bd"/>
</dbReference>
<evidence type="ECO:0000313" key="8">
    <source>
        <dbReference type="Proteomes" id="UP001276564"/>
    </source>
</evidence>
<keyword evidence="3" id="KW-0802">TPR repeat</keyword>
<evidence type="ECO:0000256" key="3">
    <source>
        <dbReference type="PROSITE-ProRule" id="PRU00339"/>
    </source>
</evidence>
<dbReference type="EMBL" id="JAVIIP010000002">
    <property type="protein sequence ID" value="MDX8536762.1"/>
    <property type="molecule type" value="Genomic_DNA"/>
</dbReference>
<dbReference type="InterPro" id="IPR005158">
    <property type="entry name" value="BTAD"/>
</dbReference>
<dbReference type="Gene3D" id="1.25.40.10">
    <property type="entry name" value="Tetratricopeptide repeat domain"/>
    <property type="match status" value="2"/>
</dbReference>
<dbReference type="SMART" id="SM01043">
    <property type="entry name" value="BTAD"/>
    <property type="match status" value="1"/>
</dbReference>
<dbReference type="SMART" id="SM00028">
    <property type="entry name" value="TPR"/>
    <property type="match status" value="4"/>
</dbReference>
<dbReference type="Proteomes" id="UP001276564">
    <property type="component" value="Unassembled WGS sequence"/>
</dbReference>
<protein>
    <submittedName>
        <fullName evidence="7">BTAD domain-containing putative transcriptional regulator</fullName>
    </submittedName>
</protein>
<proteinExistence type="inferred from homology"/>
<gene>
    <name evidence="7" type="ORF">RFM23_03905</name>
</gene>
<dbReference type="RefSeq" id="WP_320319708.1">
    <property type="nucleotide sequence ID" value="NZ_JAVIIP010000002.1"/>
</dbReference>
<dbReference type="InterPro" id="IPR036388">
    <property type="entry name" value="WH-like_DNA-bd_sf"/>
</dbReference>
<dbReference type="Gene3D" id="3.40.50.10070">
    <property type="entry name" value="TolB, N-terminal domain"/>
    <property type="match status" value="1"/>
</dbReference>
<dbReference type="SMART" id="SM00862">
    <property type="entry name" value="Trans_reg_C"/>
    <property type="match status" value="1"/>
</dbReference>
<keyword evidence="2" id="KW-0238">DNA-binding</keyword>
<feature type="domain" description="OmpR/PhoB-type" evidence="5">
    <location>
        <begin position="35"/>
        <end position="114"/>
    </location>
</feature>
<evidence type="ECO:0000256" key="4">
    <source>
        <dbReference type="SAM" id="MobiDB-lite"/>
    </source>
</evidence>
<comment type="caution">
    <text evidence="7">The sequence shown here is derived from an EMBL/GenBank/DDBJ whole genome shotgun (WGS) entry which is preliminary data.</text>
</comment>
<feature type="region of interest" description="Disordered" evidence="4">
    <location>
        <begin position="249"/>
        <end position="285"/>
    </location>
</feature>
<dbReference type="Pfam" id="PF03704">
    <property type="entry name" value="BTAD"/>
    <property type="match status" value="1"/>
</dbReference>
<feature type="domain" description="Bacterial transcriptional activator" evidence="6">
    <location>
        <begin position="114"/>
        <end position="253"/>
    </location>
</feature>
<evidence type="ECO:0000313" key="7">
    <source>
        <dbReference type="EMBL" id="MDX8536762.1"/>
    </source>
</evidence>
<dbReference type="InterPro" id="IPR051677">
    <property type="entry name" value="AfsR-DnrI-RedD_regulator"/>
</dbReference>